<comment type="function">
    <text evidence="1">A P subtype restriction enzyme that recognizes the double-stranded sequence 5'-CTCGAG-3' and cleaves after C-1.</text>
</comment>
<dbReference type="PIRSF" id="PIRSF000994">
    <property type="entry name" value="Restrict_endonuc_II_XhoI"/>
    <property type="match status" value="1"/>
</dbReference>
<evidence type="ECO:0000313" key="2">
    <source>
        <dbReference type="EMBL" id="MFC5567164.1"/>
    </source>
</evidence>
<dbReference type="RefSeq" id="WP_209842085.1">
    <property type="nucleotide sequence ID" value="NZ_JAGGJP010000014.1"/>
</dbReference>
<gene>
    <name evidence="2" type="ORF">ACFPOC_12190</name>
</gene>
<protein>
    <recommendedName>
        <fullName evidence="1">Type-2 restriction enzyme</fullName>
        <ecNumber evidence="1">3.1.21.4</ecNumber>
    </recommendedName>
</protein>
<reference evidence="3" key="1">
    <citation type="journal article" date="2019" name="Int. J. Syst. Evol. Microbiol.">
        <title>The Global Catalogue of Microorganisms (GCM) 10K type strain sequencing project: providing services to taxonomists for standard genome sequencing and annotation.</title>
        <authorList>
            <consortium name="The Broad Institute Genomics Platform"/>
            <consortium name="The Broad Institute Genome Sequencing Center for Infectious Disease"/>
            <person name="Wu L."/>
            <person name="Ma J."/>
        </authorList>
    </citation>
    <scope>NUCLEOTIDE SEQUENCE [LARGE SCALE GENOMIC DNA]</scope>
    <source>
        <strain evidence="3">KACC 11588</strain>
    </source>
</reference>
<sequence>MALDLADYERKTREAVMAFWGNRAKALQAKIEAGRADVGERGAVTAGNTMDGFTALLIDLVEANGLGHADIHQKRHVLTLPGYFRPTKLWDILVIHQGRLVAALEMKSHVGPSFGNNANNRAEEAIGSAHDFWTAYREGGFGADTPRPFLGWLMMVEDAPASRSPAKREASPHFPIFPEFRGASYLQRYDLLCQKLVRENLYTAACTLASPREGKDTGAYADLSELTSLRSFVSAFAGHIAAEAARAS</sequence>
<comment type="caution">
    <text evidence="2">The sequence shown here is derived from an EMBL/GenBank/DDBJ whole genome shotgun (WGS) entry which is preliminary data.</text>
</comment>
<comment type="catalytic activity">
    <reaction evidence="1">
        <text>Endonucleolytic cleavage of DNA to give specific double-stranded fragments with terminal 5'-phosphates.</text>
        <dbReference type="EC" id="3.1.21.4"/>
    </reaction>
</comment>
<organism evidence="2 3">
    <name type="scientific">Rubellimicrobium aerolatum</name>
    <dbReference type="NCBI Taxonomy" id="490979"/>
    <lineage>
        <taxon>Bacteria</taxon>
        <taxon>Pseudomonadati</taxon>
        <taxon>Pseudomonadota</taxon>
        <taxon>Alphaproteobacteria</taxon>
        <taxon>Rhodobacterales</taxon>
        <taxon>Roseobacteraceae</taxon>
        <taxon>Rubellimicrobium</taxon>
    </lineage>
</organism>
<dbReference type="EMBL" id="JBHSNA010000011">
    <property type="protein sequence ID" value="MFC5567164.1"/>
    <property type="molecule type" value="Genomic_DNA"/>
</dbReference>
<name>A0ABW0SE72_9RHOB</name>
<dbReference type="EC" id="3.1.21.4" evidence="1"/>
<evidence type="ECO:0000256" key="1">
    <source>
        <dbReference type="PIRNR" id="PIRNR000994"/>
    </source>
</evidence>
<dbReference type="Pfam" id="PF04555">
    <property type="entry name" value="XhoI"/>
    <property type="match status" value="1"/>
</dbReference>
<keyword evidence="3" id="KW-1185">Reference proteome</keyword>
<keyword evidence="1" id="KW-0540">Nuclease</keyword>
<comment type="similarity">
    <text evidence="1">Belongs to the XhoI type II restriction endonuclease family.</text>
</comment>
<proteinExistence type="inferred from homology"/>
<keyword evidence="1" id="KW-0680">Restriction system</keyword>
<accession>A0ABW0SE72</accession>
<keyword evidence="1 2" id="KW-0255">Endonuclease</keyword>
<evidence type="ECO:0000313" key="3">
    <source>
        <dbReference type="Proteomes" id="UP001596056"/>
    </source>
</evidence>
<dbReference type="InterPro" id="IPR007636">
    <property type="entry name" value="Restrct_endonuc_II_XhoI"/>
</dbReference>
<dbReference type="Proteomes" id="UP001596056">
    <property type="component" value="Unassembled WGS sequence"/>
</dbReference>
<dbReference type="GO" id="GO:0004519">
    <property type="term" value="F:endonuclease activity"/>
    <property type="evidence" value="ECO:0007669"/>
    <property type="project" value="UniProtKB-KW"/>
</dbReference>
<keyword evidence="1" id="KW-0378">Hydrolase</keyword>